<accession>A0A0E9WSG3</accession>
<sequence>MYLGIVYTSVWNSTGGVEHHFSKRYSLIWCFDDGGGERCLTRCSKISHMCSIGLRSSVCEGHSILVTSFSYLLNHSVTPHALWMGALSSWYHSIIWSIIG</sequence>
<dbReference type="AlphaFoldDB" id="A0A0E9WSG3"/>
<reference evidence="1" key="2">
    <citation type="journal article" date="2015" name="Fish Shellfish Immunol.">
        <title>Early steps in the European eel (Anguilla anguilla)-Vibrio vulnificus interaction in the gills: Role of the RtxA13 toxin.</title>
        <authorList>
            <person name="Callol A."/>
            <person name="Pajuelo D."/>
            <person name="Ebbesson L."/>
            <person name="Teles M."/>
            <person name="MacKenzie S."/>
            <person name="Amaro C."/>
        </authorList>
    </citation>
    <scope>NUCLEOTIDE SEQUENCE</scope>
</reference>
<name>A0A0E9WSG3_ANGAN</name>
<organism evidence="1">
    <name type="scientific">Anguilla anguilla</name>
    <name type="common">European freshwater eel</name>
    <name type="synonym">Muraena anguilla</name>
    <dbReference type="NCBI Taxonomy" id="7936"/>
    <lineage>
        <taxon>Eukaryota</taxon>
        <taxon>Metazoa</taxon>
        <taxon>Chordata</taxon>
        <taxon>Craniata</taxon>
        <taxon>Vertebrata</taxon>
        <taxon>Euteleostomi</taxon>
        <taxon>Actinopterygii</taxon>
        <taxon>Neopterygii</taxon>
        <taxon>Teleostei</taxon>
        <taxon>Anguilliformes</taxon>
        <taxon>Anguillidae</taxon>
        <taxon>Anguilla</taxon>
    </lineage>
</organism>
<protein>
    <submittedName>
        <fullName evidence="1">Uncharacterized protein</fullName>
    </submittedName>
</protein>
<proteinExistence type="predicted"/>
<reference evidence="1" key="1">
    <citation type="submission" date="2014-11" db="EMBL/GenBank/DDBJ databases">
        <authorList>
            <person name="Amaro Gonzalez C."/>
        </authorList>
    </citation>
    <scope>NUCLEOTIDE SEQUENCE</scope>
</reference>
<evidence type="ECO:0000313" key="1">
    <source>
        <dbReference type="EMBL" id="JAH93307.1"/>
    </source>
</evidence>
<dbReference type="EMBL" id="GBXM01015270">
    <property type="protein sequence ID" value="JAH93307.1"/>
    <property type="molecule type" value="Transcribed_RNA"/>
</dbReference>